<dbReference type="SUPFAM" id="SSF53300">
    <property type="entry name" value="vWA-like"/>
    <property type="match status" value="1"/>
</dbReference>
<dbReference type="EMBL" id="JAUSQZ010000001">
    <property type="protein sequence ID" value="MDP9825080.1"/>
    <property type="molecule type" value="Genomic_DNA"/>
</dbReference>
<protein>
    <submittedName>
        <fullName evidence="3">Metal-dependent peptidase</fullName>
    </submittedName>
</protein>
<dbReference type="InterPro" id="IPR036465">
    <property type="entry name" value="vWFA_dom_sf"/>
</dbReference>
<gene>
    <name evidence="3" type="ORF">J2S57_000829</name>
</gene>
<dbReference type="Proteomes" id="UP001235712">
    <property type="component" value="Unassembled WGS sequence"/>
</dbReference>
<dbReference type="InterPro" id="IPR025154">
    <property type="entry name" value="Put_metallopeptidase_dom"/>
</dbReference>
<name>A0ABT9NZ17_9ACTN</name>
<dbReference type="RefSeq" id="WP_307238494.1">
    <property type="nucleotide sequence ID" value="NZ_JAUSQZ010000001.1"/>
</dbReference>
<evidence type="ECO:0000259" key="2">
    <source>
        <dbReference type="Pfam" id="PF13203"/>
    </source>
</evidence>
<reference evidence="3 4" key="1">
    <citation type="submission" date="2023-07" db="EMBL/GenBank/DDBJ databases">
        <title>Sequencing the genomes of 1000 actinobacteria strains.</title>
        <authorList>
            <person name="Klenk H.-P."/>
        </authorList>
    </citation>
    <scope>NUCLEOTIDE SEQUENCE [LARGE SCALE GENOMIC DNA]</scope>
    <source>
        <strain evidence="3 4">DSM 44388</strain>
    </source>
</reference>
<dbReference type="Pfam" id="PF09967">
    <property type="entry name" value="DUF2201"/>
    <property type="match status" value="1"/>
</dbReference>
<organism evidence="3 4">
    <name type="scientific">Kineosporia succinea</name>
    <dbReference type="NCBI Taxonomy" id="84632"/>
    <lineage>
        <taxon>Bacteria</taxon>
        <taxon>Bacillati</taxon>
        <taxon>Actinomycetota</taxon>
        <taxon>Actinomycetes</taxon>
        <taxon>Kineosporiales</taxon>
        <taxon>Kineosporiaceae</taxon>
        <taxon>Kineosporia</taxon>
    </lineage>
</organism>
<dbReference type="PANTHER" id="PTHR38730:SF1">
    <property type="entry name" value="SLL7028 PROTEIN"/>
    <property type="match status" value="1"/>
</dbReference>
<evidence type="ECO:0000313" key="4">
    <source>
        <dbReference type="Proteomes" id="UP001235712"/>
    </source>
</evidence>
<dbReference type="PANTHER" id="PTHR38730">
    <property type="entry name" value="SLL7028 PROTEIN"/>
    <property type="match status" value="1"/>
</dbReference>
<dbReference type="InterPro" id="IPR018698">
    <property type="entry name" value="VWA-like_dom"/>
</dbReference>
<evidence type="ECO:0000313" key="3">
    <source>
        <dbReference type="EMBL" id="MDP9825080.1"/>
    </source>
</evidence>
<proteinExistence type="predicted"/>
<dbReference type="Pfam" id="PF13203">
    <property type="entry name" value="DUF2201_N"/>
    <property type="match status" value="1"/>
</dbReference>
<evidence type="ECO:0000259" key="1">
    <source>
        <dbReference type="Pfam" id="PF09967"/>
    </source>
</evidence>
<accession>A0ABT9NZ17</accession>
<feature type="domain" description="VWA-like" evidence="1">
    <location>
        <begin position="287"/>
        <end position="392"/>
    </location>
</feature>
<keyword evidence="4" id="KW-1185">Reference proteome</keyword>
<sequence>MTGADRRVHPSGTRLDERKLLAGRLRAVQAHPYLAGALYAMTIVPSDQVLTMAVDRYWRCYVAPGFVAACDVGQLAGAWLHEVAHLLRDHHARADRLWENLDGDVRLDPERVERERFRMNVAMDLEINDAPPEGEGVRFPDDVLLPEQFDLPAGRLFEEYLRSIPVPHGRFSWRDCGSGARGGDAPWDLGPDGAWPLVGAAAEVIRIRVAEQIRGHPGRTPGSWNRWAQDVGRPTQDWRRLLSAAVRGSLGVSGGIGDHTFRRPGRRSAALGGKVVMPAFTRRSPEVAVVIDTSGSVADRELGVALAETAGVIEAVGGAPVTVYSCDAAVRTAERVSSVHRIRLAGGGGTDLRRGVQRALTGRPRPDVLVLLTDGGTGWPASSPGIPVVVGLFGPEPEPEIDEEREWYPSRRPPAWARTVRIG</sequence>
<comment type="caution">
    <text evidence="3">The sequence shown here is derived from an EMBL/GenBank/DDBJ whole genome shotgun (WGS) entry which is preliminary data.</text>
</comment>
<feature type="domain" description="Putative metallopeptidase" evidence="2">
    <location>
        <begin position="19"/>
        <end position="274"/>
    </location>
</feature>